<comment type="caution">
    <text evidence="1">The sequence shown here is derived from an EMBL/GenBank/DDBJ whole genome shotgun (WGS) entry which is preliminary data.</text>
</comment>
<dbReference type="Proteomes" id="UP000237968">
    <property type="component" value="Unassembled WGS sequence"/>
</dbReference>
<gene>
    <name evidence="1" type="ORF">ENSA5_08160</name>
</gene>
<evidence type="ECO:0008006" key="3">
    <source>
        <dbReference type="Google" id="ProtNLM"/>
    </source>
</evidence>
<accession>A0A2S9YGY4</accession>
<dbReference type="EMBL" id="PVNK01000042">
    <property type="protein sequence ID" value="PRQ04367.1"/>
    <property type="molecule type" value="Genomic_DNA"/>
</dbReference>
<organism evidence="1 2">
    <name type="scientific">Enhygromyxa salina</name>
    <dbReference type="NCBI Taxonomy" id="215803"/>
    <lineage>
        <taxon>Bacteria</taxon>
        <taxon>Pseudomonadati</taxon>
        <taxon>Myxococcota</taxon>
        <taxon>Polyangia</taxon>
        <taxon>Nannocystales</taxon>
        <taxon>Nannocystaceae</taxon>
        <taxon>Enhygromyxa</taxon>
    </lineage>
</organism>
<name>A0A2S9YGY4_9BACT</name>
<dbReference type="RefSeq" id="WP_106390260.1">
    <property type="nucleotide sequence ID" value="NZ_PVNK01000042.1"/>
</dbReference>
<protein>
    <recommendedName>
        <fullName evidence="3">4-vinyl reductase 4VR domain-containing protein</fullName>
    </recommendedName>
</protein>
<proteinExistence type="predicted"/>
<keyword evidence="2" id="KW-1185">Reference proteome</keyword>
<evidence type="ECO:0000313" key="1">
    <source>
        <dbReference type="EMBL" id="PRQ04367.1"/>
    </source>
</evidence>
<reference evidence="1 2" key="1">
    <citation type="submission" date="2018-03" db="EMBL/GenBank/DDBJ databases">
        <title>Draft Genome Sequences of the Obligatory Marine Myxobacteria Enhygromyxa salina SWB005.</title>
        <authorList>
            <person name="Poehlein A."/>
            <person name="Moghaddam J.A."/>
            <person name="Harms H."/>
            <person name="Alanjari M."/>
            <person name="Koenig G.M."/>
            <person name="Daniel R."/>
            <person name="Schaeberle T.F."/>
        </authorList>
    </citation>
    <scope>NUCLEOTIDE SEQUENCE [LARGE SCALE GENOMIC DNA]</scope>
    <source>
        <strain evidence="1 2">SWB005</strain>
    </source>
</reference>
<dbReference type="OrthoDB" id="5508216at2"/>
<sequence length="169" mass="18226">MSSKNEYSGAALSSFIVALSKSQVTVDKLLADAGIDRIDPDAWYDYDWAVSFFFKIEELLGSATIAQVGRSMIEAATYPPEIDSAKALLSGLGHWFRLNARGPDVGDITCEFEDDYTAVIDNSARGPCSLNVGIIEGACARYGVTPLIEHGTTGCKDDGAPTCIYRVSW</sequence>
<dbReference type="AlphaFoldDB" id="A0A2S9YGY4"/>
<evidence type="ECO:0000313" key="2">
    <source>
        <dbReference type="Proteomes" id="UP000237968"/>
    </source>
</evidence>